<keyword evidence="2" id="KW-1185">Reference proteome</keyword>
<protein>
    <submittedName>
        <fullName evidence="1">Uncharacterized protein</fullName>
    </submittedName>
</protein>
<dbReference type="KEGG" id="nre:BES08_26185"/>
<dbReference type="AlphaFoldDB" id="A0A1D8AE24"/>
<organism evidence="1 2">
    <name type="scientific">Novosphingobium resinovorum</name>
    <dbReference type="NCBI Taxonomy" id="158500"/>
    <lineage>
        <taxon>Bacteria</taxon>
        <taxon>Pseudomonadati</taxon>
        <taxon>Pseudomonadota</taxon>
        <taxon>Alphaproteobacteria</taxon>
        <taxon>Sphingomonadales</taxon>
        <taxon>Sphingomonadaceae</taxon>
        <taxon>Novosphingobium</taxon>
    </lineage>
</organism>
<reference evidence="2" key="1">
    <citation type="journal article" date="2017" name="J. Biotechnol.">
        <title>Complete genome sequence of Novosphingobium resinovorum SA1, a versatile xenobiotic-degrading bacterium capable of utilizing sulfanilic acid.</title>
        <authorList>
            <person name="Hegedus B."/>
            <person name="Kos P.B."/>
            <person name="Balint B."/>
            <person name="Maroti G."/>
            <person name="Gan H.M."/>
            <person name="Perei K."/>
            <person name="Rakhely G."/>
        </authorList>
    </citation>
    <scope>NUCLEOTIDE SEQUENCE [LARGE SCALE GENOMIC DNA]</scope>
    <source>
        <strain evidence="2">SA1</strain>
    </source>
</reference>
<name>A0A1D8AE24_9SPHN</name>
<dbReference type="EMBL" id="CP017077">
    <property type="protein sequence ID" value="AOR80377.1"/>
    <property type="molecule type" value="Genomic_DNA"/>
</dbReference>
<dbReference type="OrthoDB" id="8241126at2"/>
<evidence type="ECO:0000313" key="1">
    <source>
        <dbReference type="EMBL" id="AOR80377.1"/>
    </source>
</evidence>
<proteinExistence type="predicted"/>
<geneLocation type="plasmid" evidence="1 2">
    <name>pSA2</name>
</geneLocation>
<sequence>MAYKSKVLQLDLFSCPRNSAITPTPRWDTLPAQTRQTLTSLIVRLLLDHVNDPVMEQREVRDDL</sequence>
<accession>A0A1D8AE24</accession>
<dbReference type="RefSeq" id="WP_069709770.1">
    <property type="nucleotide sequence ID" value="NZ_CP017077.1"/>
</dbReference>
<keyword evidence="1" id="KW-0614">Plasmid</keyword>
<evidence type="ECO:0000313" key="2">
    <source>
        <dbReference type="Proteomes" id="UP000094626"/>
    </source>
</evidence>
<gene>
    <name evidence="1" type="ORF">BES08_26185</name>
</gene>
<dbReference type="Proteomes" id="UP000094626">
    <property type="component" value="Plasmid pSA2"/>
</dbReference>